<accession>A0A1X0XHN7</accession>
<sequence>MGTIEVVGNMGALAEDVYSEDLFTGDRNKTIVPGYQVKAFSQPSKNGFQALLLENVDLDNTAGSKYVFAFRGTEVSFSTPVETWRDLIQTDVLDMGLKNVPAQFLEAILFGEEGDAQVIIPFSRCSSMAYFPHAK</sequence>
<dbReference type="Proteomes" id="UP000193136">
    <property type="component" value="Unassembled WGS sequence"/>
</dbReference>
<dbReference type="AlphaFoldDB" id="A0A1X0XHN7"/>
<protein>
    <submittedName>
        <fullName evidence="1">Uncharacterized protein</fullName>
    </submittedName>
</protein>
<evidence type="ECO:0000313" key="1">
    <source>
        <dbReference type="EMBL" id="ORJ52419.1"/>
    </source>
</evidence>
<name>A0A1X0XHN7_9BACT</name>
<dbReference type="OrthoDB" id="5405960at2"/>
<gene>
    <name evidence="1" type="ORF">B5V00_16775</name>
</gene>
<proteinExistence type="predicted"/>
<evidence type="ECO:0000313" key="2">
    <source>
        <dbReference type="Proteomes" id="UP000193136"/>
    </source>
</evidence>
<dbReference type="STRING" id="1969733.B5V00_16775"/>
<reference evidence="1 2" key="1">
    <citation type="submission" date="2017-03" db="EMBL/GenBank/DDBJ databases">
        <title>Genome sequence of Geothermobacter sp. EPR-M, Deep-Sea Iron Reducer.</title>
        <authorList>
            <person name="Tully B."/>
            <person name="Savalia P."/>
            <person name="Abuyen K."/>
            <person name="Baughan C."/>
            <person name="Romero E."/>
            <person name="Ronkowski C."/>
            <person name="Torres B."/>
            <person name="Tremblay J."/>
            <person name="Trujillo A."/>
            <person name="Tyler M."/>
            <person name="Perez-Rodriguez I."/>
            <person name="Amend J."/>
        </authorList>
    </citation>
    <scope>NUCLEOTIDE SEQUENCE [LARGE SCALE GENOMIC DNA]</scope>
    <source>
        <strain evidence="1 2">EPR-M</strain>
    </source>
</reference>
<keyword evidence="2" id="KW-1185">Reference proteome</keyword>
<dbReference type="RefSeq" id="WP_139800825.1">
    <property type="nucleotide sequence ID" value="NZ_NAAD01000057.1"/>
</dbReference>
<comment type="caution">
    <text evidence="1">The sequence shown here is derived from an EMBL/GenBank/DDBJ whole genome shotgun (WGS) entry which is preliminary data.</text>
</comment>
<organism evidence="1 2">
    <name type="scientific">Geothermobacter hydrogeniphilus</name>
    <dbReference type="NCBI Taxonomy" id="1969733"/>
    <lineage>
        <taxon>Bacteria</taxon>
        <taxon>Pseudomonadati</taxon>
        <taxon>Thermodesulfobacteriota</taxon>
        <taxon>Desulfuromonadia</taxon>
        <taxon>Desulfuromonadales</taxon>
        <taxon>Geothermobacteraceae</taxon>
        <taxon>Geothermobacter</taxon>
    </lineage>
</organism>
<dbReference type="EMBL" id="NAAD01000057">
    <property type="protein sequence ID" value="ORJ52419.1"/>
    <property type="molecule type" value="Genomic_DNA"/>
</dbReference>
<feature type="non-terminal residue" evidence="1">
    <location>
        <position position="135"/>
    </location>
</feature>